<comment type="caution">
    <text evidence="1">The sequence shown here is derived from an EMBL/GenBank/DDBJ whole genome shotgun (WGS) entry which is preliminary data.</text>
</comment>
<reference evidence="1" key="1">
    <citation type="journal article" date="2015" name="Nature">
        <title>Complex archaea that bridge the gap between prokaryotes and eukaryotes.</title>
        <authorList>
            <person name="Spang A."/>
            <person name="Saw J.H."/>
            <person name="Jorgensen S.L."/>
            <person name="Zaremba-Niedzwiedzka K."/>
            <person name="Martijn J."/>
            <person name="Lind A.E."/>
            <person name="van Eijk R."/>
            <person name="Schleper C."/>
            <person name="Guy L."/>
            <person name="Ettema T.J."/>
        </authorList>
    </citation>
    <scope>NUCLEOTIDE SEQUENCE</scope>
</reference>
<organism evidence="1">
    <name type="scientific">marine sediment metagenome</name>
    <dbReference type="NCBI Taxonomy" id="412755"/>
    <lineage>
        <taxon>unclassified sequences</taxon>
        <taxon>metagenomes</taxon>
        <taxon>ecological metagenomes</taxon>
    </lineage>
</organism>
<dbReference type="EMBL" id="LAZR01016024">
    <property type="protein sequence ID" value="KKM06316.1"/>
    <property type="molecule type" value="Genomic_DNA"/>
</dbReference>
<sequence>MTKAKITKQELERAYLEINKCPCCGYKGFEAHTCGCGPEVFENRPTEIKVEVEVIK</sequence>
<accession>A0A0F9JKT4</accession>
<evidence type="ECO:0000313" key="1">
    <source>
        <dbReference type="EMBL" id="KKM06316.1"/>
    </source>
</evidence>
<proteinExistence type="predicted"/>
<protein>
    <submittedName>
        <fullName evidence="1">Uncharacterized protein</fullName>
    </submittedName>
</protein>
<dbReference type="AlphaFoldDB" id="A0A0F9JKT4"/>
<gene>
    <name evidence="1" type="ORF">LCGC14_1745250</name>
</gene>
<name>A0A0F9JKT4_9ZZZZ</name>